<keyword evidence="8" id="KW-1185">Reference proteome</keyword>
<feature type="transmembrane region" description="Helical" evidence="6">
    <location>
        <begin position="124"/>
        <end position="147"/>
    </location>
</feature>
<evidence type="ECO:0000256" key="6">
    <source>
        <dbReference type="SAM" id="Phobius"/>
    </source>
</evidence>
<evidence type="ECO:0000256" key="4">
    <source>
        <dbReference type="ARBA" id="ARBA00022989"/>
    </source>
</evidence>
<feature type="transmembrane region" description="Helical" evidence="6">
    <location>
        <begin position="381"/>
        <end position="400"/>
    </location>
</feature>
<dbReference type="FunCoup" id="A0A4Q1BJN6">
    <property type="interactions" value="20"/>
</dbReference>
<dbReference type="PANTHER" id="PTHR43791">
    <property type="entry name" value="PERMEASE-RELATED"/>
    <property type="match status" value="1"/>
</dbReference>
<dbReference type="Pfam" id="PF07690">
    <property type="entry name" value="MFS_1"/>
    <property type="match status" value="1"/>
</dbReference>
<dbReference type="PANTHER" id="PTHR43791:SF9">
    <property type="entry name" value="MAJOR FACILITATOR-TYPE TRANSPORTER HXNP"/>
    <property type="match status" value="1"/>
</dbReference>
<dbReference type="Gene3D" id="1.20.1250.20">
    <property type="entry name" value="MFS general substrate transporter like domains"/>
    <property type="match status" value="2"/>
</dbReference>
<feature type="transmembrane region" description="Helical" evidence="6">
    <location>
        <begin position="444"/>
        <end position="468"/>
    </location>
</feature>
<feature type="transmembrane region" description="Helical" evidence="6">
    <location>
        <begin position="327"/>
        <end position="345"/>
    </location>
</feature>
<dbReference type="EMBL" id="SDIL01000057">
    <property type="protein sequence ID" value="RXK37933.1"/>
    <property type="molecule type" value="Genomic_DNA"/>
</dbReference>
<protein>
    <recommendedName>
        <fullName evidence="9">Major facilitator superfamily (MFS) profile domain-containing protein</fullName>
    </recommendedName>
</protein>
<feature type="transmembrane region" description="Helical" evidence="6">
    <location>
        <begin position="357"/>
        <end position="375"/>
    </location>
</feature>
<keyword evidence="4 6" id="KW-1133">Transmembrane helix</keyword>
<reference evidence="7 8" key="1">
    <citation type="submission" date="2016-06" db="EMBL/GenBank/DDBJ databases">
        <title>Evolution of pathogenesis and genome organization in the Tremellales.</title>
        <authorList>
            <person name="Cuomo C."/>
            <person name="Litvintseva A."/>
            <person name="Heitman J."/>
            <person name="Chen Y."/>
            <person name="Sun S."/>
            <person name="Springer D."/>
            <person name="Dromer F."/>
            <person name="Young S."/>
            <person name="Zeng Q."/>
            <person name="Chapman S."/>
            <person name="Gujja S."/>
            <person name="Saif S."/>
            <person name="Birren B."/>
        </authorList>
    </citation>
    <scope>NUCLEOTIDE SEQUENCE [LARGE SCALE GENOMIC DNA]</scope>
    <source>
        <strain evidence="7 8">ATCC 28783</strain>
    </source>
</reference>
<name>A0A4Q1BJN6_TREME</name>
<dbReference type="FunFam" id="1.20.1250.20:FF:000188">
    <property type="entry name" value="MFS general substrate transporter"/>
    <property type="match status" value="1"/>
</dbReference>
<accession>A0A4Q1BJN6</accession>
<feature type="transmembrane region" description="Helical" evidence="6">
    <location>
        <begin position="222"/>
        <end position="242"/>
    </location>
</feature>
<dbReference type="GO" id="GO:0022857">
    <property type="term" value="F:transmembrane transporter activity"/>
    <property type="evidence" value="ECO:0007669"/>
    <property type="project" value="InterPro"/>
</dbReference>
<evidence type="ECO:0000313" key="7">
    <source>
        <dbReference type="EMBL" id="RXK37933.1"/>
    </source>
</evidence>
<evidence type="ECO:0000256" key="1">
    <source>
        <dbReference type="ARBA" id="ARBA00004141"/>
    </source>
</evidence>
<evidence type="ECO:0000256" key="3">
    <source>
        <dbReference type="ARBA" id="ARBA00022692"/>
    </source>
</evidence>
<sequence length="507" mass="56332">MSEELKDTASSKYETDVGVHVTIPMDYAGIDGDYRFTSDEVSAYILDEKVDASVLRAYDLRILPMAMLMYLFSALDRGNVSNAKSDHLDTDLHFHGNQYNIMLTVFYVPFCVCAYPGTFLTKKYGAHIMLPLYMTGWGVMAMCNAAVKNFAQCLAVRLLLGIFEGCFGASLIMYLACFYTRSELGKRMAAWYSMVPHGSGAFSGLLSYGLFQVHSKLKGWQLLFLIEGGLTLIAASMSYAVLPTYPHKARFLSPAQKTAGVMRLLRDSSNQVGSLLTWREWIEPAKEWETWAWGLYCLFYGVANQTASTFLTQIVGRFGFSTVKTNLLTVGPYSCATFVLWLFVWSSDRQRERTFHVMCANALVVIGSITLACLPATDHKAGYFCTFLIASGSFVPSCLFQSFAQNNTTKENSKAFRSSVMNFGSNAGGIVTANIFLQRFAPHYVTPLIVSAAIAGTGIVYLGCLRMYMVIDNKRRNKAQGVNWTSLDVPTSALVDGKKNPSFRHFL</sequence>
<feature type="transmembrane region" description="Helical" evidence="6">
    <location>
        <begin position="188"/>
        <end position="210"/>
    </location>
</feature>
<evidence type="ECO:0000256" key="5">
    <source>
        <dbReference type="ARBA" id="ARBA00023136"/>
    </source>
</evidence>
<comment type="caution">
    <text evidence="7">The sequence shown here is derived from an EMBL/GenBank/DDBJ whole genome shotgun (WGS) entry which is preliminary data.</text>
</comment>
<dbReference type="Proteomes" id="UP000289152">
    <property type="component" value="Unassembled WGS sequence"/>
</dbReference>
<evidence type="ECO:0008006" key="9">
    <source>
        <dbReference type="Google" id="ProtNLM"/>
    </source>
</evidence>
<keyword evidence="5 6" id="KW-0472">Membrane</keyword>
<dbReference type="AlphaFoldDB" id="A0A4Q1BJN6"/>
<gene>
    <name evidence="7" type="ORF">M231_04822</name>
</gene>
<feature type="transmembrane region" description="Helical" evidence="6">
    <location>
        <begin position="99"/>
        <end position="118"/>
    </location>
</feature>
<keyword evidence="2" id="KW-0813">Transport</keyword>
<dbReference type="InterPro" id="IPR036259">
    <property type="entry name" value="MFS_trans_sf"/>
</dbReference>
<dbReference type="SUPFAM" id="SSF103473">
    <property type="entry name" value="MFS general substrate transporter"/>
    <property type="match status" value="1"/>
</dbReference>
<dbReference type="VEuPathDB" id="FungiDB:TREMEDRAFT_72183"/>
<organism evidence="7 8">
    <name type="scientific">Tremella mesenterica</name>
    <name type="common">Jelly fungus</name>
    <dbReference type="NCBI Taxonomy" id="5217"/>
    <lineage>
        <taxon>Eukaryota</taxon>
        <taxon>Fungi</taxon>
        <taxon>Dikarya</taxon>
        <taxon>Basidiomycota</taxon>
        <taxon>Agaricomycotina</taxon>
        <taxon>Tremellomycetes</taxon>
        <taxon>Tremellales</taxon>
        <taxon>Tremellaceae</taxon>
        <taxon>Tremella</taxon>
    </lineage>
</organism>
<evidence type="ECO:0000256" key="2">
    <source>
        <dbReference type="ARBA" id="ARBA00022448"/>
    </source>
</evidence>
<dbReference type="FunFam" id="1.20.1250.20:FF:000013">
    <property type="entry name" value="MFS general substrate transporter"/>
    <property type="match status" value="1"/>
</dbReference>
<feature type="transmembrane region" description="Helical" evidence="6">
    <location>
        <begin position="420"/>
        <end position="438"/>
    </location>
</feature>
<feature type="transmembrane region" description="Helical" evidence="6">
    <location>
        <begin position="154"/>
        <end position="176"/>
    </location>
</feature>
<dbReference type="InParanoid" id="A0A4Q1BJN6"/>
<comment type="subcellular location">
    <subcellularLocation>
        <location evidence="1">Membrane</location>
        <topology evidence="1">Multi-pass membrane protein</topology>
    </subcellularLocation>
</comment>
<keyword evidence="3 6" id="KW-0812">Transmembrane</keyword>
<proteinExistence type="predicted"/>
<dbReference type="InterPro" id="IPR011701">
    <property type="entry name" value="MFS"/>
</dbReference>
<dbReference type="GO" id="GO:0016020">
    <property type="term" value="C:membrane"/>
    <property type="evidence" value="ECO:0007669"/>
    <property type="project" value="UniProtKB-SubCell"/>
</dbReference>
<dbReference type="OrthoDB" id="102559at2759"/>
<evidence type="ECO:0000313" key="8">
    <source>
        <dbReference type="Proteomes" id="UP000289152"/>
    </source>
</evidence>